<dbReference type="Pfam" id="PF00578">
    <property type="entry name" value="AhpC-TSA"/>
    <property type="match status" value="1"/>
</dbReference>
<protein>
    <recommendedName>
        <fullName evidence="1">Thioredoxin domain-containing protein</fullName>
    </recommendedName>
</protein>
<gene>
    <name evidence="2" type="ORF">NIES2135_36020</name>
</gene>
<evidence type="ECO:0000313" key="3">
    <source>
        <dbReference type="Proteomes" id="UP000217895"/>
    </source>
</evidence>
<sequence length="179" mass="20104">MDSPLIGKYAPDFELPGTDGAIHHLARYLEQHQAIVVVIMCNHCPYVKLYLDRLKQLQTELKPQGVTLIGINPNDSDQFPEDSYEKMQSFATAHQLNFLYLRDMNQDVAHAFKAVKTPQVYLLNKQGIVCYAGAIDDNAQTPEAVQHQYLKNAIAALLNHQPISPTSTDPVGCSVKWRN</sequence>
<keyword evidence="3" id="KW-1185">Reference proteome</keyword>
<dbReference type="GO" id="GO:0016491">
    <property type="term" value="F:oxidoreductase activity"/>
    <property type="evidence" value="ECO:0007669"/>
    <property type="project" value="InterPro"/>
</dbReference>
<dbReference type="PROSITE" id="PS51352">
    <property type="entry name" value="THIOREDOXIN_2"/>
    <property type="match status" value="1"/>
</dbReference>
<feature type="domain" description="Thioredoxin" evidence="1">
    <location>
        <begin position="4"/>
        <end position="155"/>
    </location>
</feature>
<proteinExistence type="predicted"/>
<dbReference type="Gene3D" id="3.40.30.10">
    <property type="entry name" value="Glutaredoxin"/>
    <property type="match status" value="1"/>
</dbReference>
<dbReference type="AlphaFoldDB" id="A0A1Z4JJ30"/>
<evidence type="ECO:0000259" key="1">
    <source>
        <dbReference type="PROSITE" id="PS51352"/>
    </source>
</evidence>
<dbReference type="Proteomes" id="UP000217895">
    <property type="component" value="Chromosome"/>
</dbReference>
<reference evidence="2 3" key="1">
    <citation type="submission" date="2017-06" db="EMBL/GenBank/DDBJ databases">
        <title>Genome sequencing of cyanobaciteial culture collection at National Institute for Environmental Studies (NIES).</title>
        <authorList>
            <person name="Hirose Y."/>
            <person name="Shimura Y."/>
            <person name="Fujisawa T."/>
            <person name="Nakamura Y."/>
            <person name="Kawachi M."/>
        </authorList>
    </citation>
    <scope>NUCLEOTIDE SEQUENCE [LARGE SCALE GENOMIC DNA]</scope>
    <source>
        <strain evidence="2 3">NIES-2135</strain>
    </source>
</reference>
<dbReference type="EMBL" id="AP018203">
    <property type="protein sequence ID" value="BAY56762.1"/>
    <property type="molecule type" value="Genomic_DNA"/>
</dbReference>
<dbReference type="SUPFAM" id="SSF52833">
    <property type="entry name" value="Thioredoxin-like"/>
    <property type="match status" value="1"/>
</dbReference>
<dbReference type="CDD" id="cd02969">
    <property type="entry name" value="PRX_like1"/>
    <property type="match status" value="1"/>
</dbReference>
<dbReference type="InterPro" id="IPR013766">
    <property type="entry name" value="Thioredoxin_domain"/>
</dbReference>
<dbReference type="GO" id="GO:0016209">
    <property type="term" value="F:antioxidant activity"/>
    <property type="evidence" value="ECO:0007669"/>
    <property type="project" value="InterPro"/>
</dbReference>
<dbReference type="PANTHER" id="PTHR43640:SF1">
    <property type="entry name" value="THIOREDOXIN-DEPENDENT PEROXIREDOXIN"/>
    <property type="match status" value="1"/>
</dbReference>
<accession>A0A1Z4JJ30</accession>
<dbReference type="InterPro" id="IPR036249">
    <property type="entry name" value="Thioredoxin-like_sf"/>
</dbReference>
<name>A0A1Z4JJ30_LEPBY</name>
<dbReference type="InterPro" id="IPR000866">
    <property type="entry name" value="AhpC/TSA"/>
</dbReference>
<evidence type="ECO:0000313" key="2">
    <source>
        <dbReference type="EMBL" id="BAY56762.1"/>
    </source>
</evidence>
<dbReference type="InterPro" id="IPR047262">
    <property type="entry name" value="PRX-like1"/>
</dbReference>
<dbReference type="PANTHER" id="PTHR43640">
    <property type="entry name" value="OS07G0260300 PROTEIN"/>
    <property type="match status" value="1"/>
</dbReference>
<organism evidence="2 3">
    <name type="scientific">Leptolyngbya boryana NIES-2135</name>
    <dbReference type="NCBI Taxonomy" id="1973484"/>
    <lineage>
        <taxon>Bacteria</taxon>
        <taxon>Bacillati</taxon>
        <taxon>Cyanobacteriota</taxon>
        <taxon>Cyanophyceae</taxon>
        <taxon>Leptolyngbyales</taxon>
        <taxon>Leptolyngbyaceae</taxon>
        <taxon>Leptolyngbya group</taxon>
        <taxon>Leptolyngbya</taxon>
    </lineage>
</organism>